<evidence type="ECO:0000313" key="1">
    <source>
        <dbReference type="EMBL" id="RDX63101.1"/>
    </source>
</evidence>
<reference evidence="1" key="1">
    <citation type="submission" date="2018-05" db="EMBL/GenBank/DDBJ databases">
        <title>Draft genome of Mucuna pruriens seed.</title>
        <authorList>
            <person name="Nnadi N.E."/>
            <person name="Vos R."/>
            <person name="Hasami M.H."/>
            <person name="Devisetty U.K."/>
            <person name="Aguiy J.C."/>
        </authorList>
    </citation>
    <scope>NUCLEOTIDE SEQUENCE [LARGE SCALE GENOMIC DNA]</scope>
    <source>
        <strain evidence="1">JCA_2017</strain>
    </source>
</reference>
<protein>
    <submittedName>
        <fullName evidence="1">Uncharacterized protein</fullName>
    </submittedName>
</protein>
<proteinExistence type="predicted"/>
<feature type="non-terminal residue" evidence="1">
    <location>
        <position position="1"/>
    </location>
</feature>
<dbReference type="PANTHER" id="PTHR31197:SF12">
    <property type="entry name" value="OS02G0770600 PROTEIN"/>
    <property type="match status" value="1"/>
</dbReference>
<dbReference type="EMBL" id="QJKJ01015089">
    <property type="protein sequence ID" value="RDX63101.1"/>
    <property type="molecule type" value="Genomic_DNA"/>
</dbReference>
<dbReference type="Pfam" id="PF07800">
    <property type="entry name" value="DUF1644"/>
    <property type="match status" value="1"/>
</dbReference>
<gene>
    <name evidence="1" type="ORF">CR513_58506</name>
</gene>
<accession>A0A371EAQ9</accession>
<dbReference type="OrthoDB" id="1921166at2759"/>
<feature type="non-terminal residue" evidence="1">
    <location>
        <position position="220"/>
    </location>
</feature>
<dbReference type="PANTHER" id="PTHR31197">
    <property type="entry name" value="OS01G0612600 PROTEIN"/>
    <property type="match status" value="1"/>
</dbReference>
<dbReference type="AlphaFoldDB" id="A0A371EAQ9"/>
<name>A0A371EAQ9_MUCPR</name>
<organism evidence="1 2">
    <name type="scientific">Mucuna pruriens</name>
    <name type="common">Velvet bean</name>
    <name type="synonym">Dolichos pruriens</name>
    <dbReference type="NCBI Taxonomy" id="157652"/>
    <lineage>
        <taxon>Eukaryota</taxon>
        <taxon>Viridiplantae</taxon>
        <taxon>Streptophyta</taxon>
        <taxon>Embryophyta</taxon>
        <taxon>Tracheophyta</taxon>
        <taxon>Spermatophyta</taxon>
        <taxon>Magnoliopsida</taxon>
        <taxon>eudicotyledons</taxon>
        <taxon>Gunneridae</taxon>
        <taxon>Pentapetalae</taxon>
        <taxon>rosids</taxon>
        <taxon>fabids</taxon>
        <taxon>Fabales</taxon>
        <taxon>Fabaceae</taxon>
        <taxon>Papilionoideae</taxon>
        <taxon>50 kb inversion clade</taxon>
        <taxon>NPAAA clade</taxon>
        <taxon>indigoferoid/millettioid clade</taxon>
        <taxon>Phaseoleae</taxon>
        <taxon>Mucuna</taxon>
    </lineage>
</organism>
<sequence length="220" mass="25850">MTTCKRDIYEDMCQKKCSKALEKKEWEDITCYVCMEYQHNAILLCSSHDKGCHPYMYGPIFHHSNCLDQYNKAYTKVISSNVQIVQGTLSVLQDSNLPFEKSEAIKLTCPLCRGQVKGWIVMEHVRDYLNAKKRGCMQDECSYIGSYKQLRKHVRIEHASTCLHMVDLDREQKWRWLEWEREMDYVISIVASRMLEVVVFGDYVIEGHHNNFDMNENEGA</sequence>
<dbReference type="STRING" id="157652.A0A371EAQ9"/>
<keyword evidence="2" id="KW-1185">Reference proteome</keyword>
<evidence type="ECO:0000313" key="2">
    <source>
        <dbReference type="Proteomes" id="UP000257109"/>
    </source>
</evidence>
<comment type="caution">
    <text evidence="1">The sequence shown here is derived from an EMBL/GenBank/DDBJ whole genome shotgun (WGS) entry which is preliminary data.</text>
</comment>
<dbReference type="Proteomes" id="UP000257109">
    <property type="component" value="Unassembled WGS sequence"/>
</dbReference>
<dbReference type="InterPro" id="IPR012866">
    <property type="entry name" value="DUF1644"/>
</dbReference>